<evidence type="ECO:0000313" key="3">
    <source>
        <dbReference type="EMBL" id="RGN96799.1"/>
    </source>
</evidence>
<evidence type="ECO:0000313" key="1">
    <source>
        <dbReference type="EMBL" id="KAB4171646.1"/>
    </source>
</evidence>
<comment type="caution">
    <text evidence="3">The sequence shown here is derived from an EMBL/GenBank/DDBJ whole genome shotgun (WGS) entry which is preliminary data.</text>
</comment>
<evidence type="ECO:0000313" key="6">
    <source>
        <dbReference type="Proteomes" id="UP000487221"/>
    </source>
</evidence>
<dbReference type="Proteomes" id="UP000260759">
    <property type="component" value="Unassembled WGS sequence"/>
</dbReference>
<sequence>MNNNKGFSSISTPDGQFRMWIPRPTASGRVICNCGFALKSHLPFVDAVDALDYLQVDEVRQIDQDFSILAISFLNAPHECMLKMIEDIPELMEQYLVNT</sequence>
<organism evidence="3 4">
    <name type="scientific">Bacteroides uniformis</name>
    <dbReference type="NCBI Taxonomy" id="820"/>
    <lineage>
        <taxon>Bacteria</taxon>
        <taxon>Pseudomonadati</taxon>
        <taxon>Bacteroidota</taxon>
        <taxon>Bacteroidia</taxon>
        <taxon>Bacteroidales</taxon>
        <taxon>Bacteroidaceae</taxon>
        <taxon>Bacteroides</taxon>
    </lineage>
</organism>
<dbReference type="RefSeq" id="WP_117599699.1">
    <property type="nucleotide sequence ID" value="NZ_QSVA01000002.1"/>
</dbReference>
<evidence type="ECO:0000313" key="2">
    <source>
        <dbReference type="EMBL" id="KAB4186686.1"/>
    </source>
</evidence>
<name>A0A3E5F5W2_BACUN</name>
<dbReference type="EMBL" id="WCUG01000004">
    <property type="protein sequence ID" value="KAB4171646.1"/>
    <property type="molecule type" value="Genomic_DNA"/>
</dbReference>
<evidence type="ECO:0000313" key="5">
    <source>
        <dbReference type="Proteomes" id="UP000433928"/>
    </source>
</evidence>
<dbReference type="Proteomes" id="UP000433928">
    <property type="component" value="Unassembled WGS sequence"/>
</dbReference>
<evidence type="ECO:0000313" key="4">
    <source>
        <dbReference type="Proteomes" id="UP000260759"/>
    </source>
</evidence>
<dbReference type="EMBL" id="WCTY01000005">
    <property type="protein sequence ID" value="KAB4186686.1"/>
    <property type="molecule type" value="Genomic_DNA"/>
</dbReference>
<reference evidence="3 4" key="1">
    <citation type="submission" date="2018-08" db="EMBL/GenBank/DDBJ databases">
        <title>A genome reference for cultivated species of the human gut microbiota.</title>
        <authorList>
            <person name="Zou Y."/>
            <person name="Xue W."/>
            <person name="Luo G."/>
        </authorList>
    </citation>
    <scope>NUCLEOTIDE SEQUENCE [LARGE SCALE GENOMIC DNA]</scope>
    <source>
        <strain evidence="3 4">OM03-4</strain>
    </source>
</reference>
<protein>
    <submittedName>
        <fullName evidence="3">Uncharacterized protein</fullName>
    </submittedName>
</protein>
<gene>
    <name evidence="3" type="ORF">DXB37_03990</name>
    <name evidence="2" type="ORF">GAQ44_03670</name>
    <name evidence="1" type="ORF">GAQ59_04735</name>
</gene>
<dbReference type="EMBL" id="QSVA01000002">
    <property type="protein sequence ID" value="RGN96799.1"/>
    <property type="molecule type" value="Genomic_DNA"/>
</dbReference>
<proteinExistence type="predicted"/>
<reference evidence="5 6" key="2">
    <citation type="journal article" date="2019" name="Nat. Med.">
        <title>A library of human gut bacterial isolates paired with longitudinal multiomics data enables mechanistic microbiome research.</title>
        <authorList>
            <person name="Poyet M."/>
            <person name="Groussin M."/>
            <person name="Gibbons S.M."/>
            <person name="Avila-Pacheco J."/>
            <person name="Jiang X."/>
            <person name="Kearney S.M."/>
            <person name="Perrotta A.R."/>
            <person name="Berdy B."/>
            <person name="Zhao S."/>
            <person name="Lieberman T.D."/>
            <person name="Swanson P.K."/>
            <person name="Smith M."/>
            <person name="Roesemann S."/>
            <person name="Alexander J.E."/>
            <person name="Rich S.A."/>
            <person name="Livny J."/>
            <person name="Vlamakis H."/>
            <person name="Clish C."/>
            <person name="Bullock K."/>
            <person name="Deik A."/>
            <person name="Scott J."/>
            <person name="Pierce K.A."/>
            <person name="Xavier R.J."/>
            <person name="Alm E.J."/>
        </authorList>
    </citation>
    <scope>NUCLEOTIDE SEQUENCE [LARGE SCALE GENOMIC DNA]</scope>
    <source>
        <strain evidence="2 6">BIOML-A19</strain>
        <strain evidence="1 5">BIOML-A27</strain>
    </source>
</reference>
<dbReference type="Proteomes" id="UP000487221">
    <property type="component" value="Unassembled WGS sequence"/>
</dbReference>
<accession>A0A3E5F5W2</accession>
<dbReference type="AlphaFoldDB" id="A0A3E5F5W2"/>